<dbReference type="RefSeq" id="WP_219879024.1">
    <property type="nucleotide sequence ID" value="NZ_JAHYXK010000028.1"/>
</dbReference>
<organism evidence="2 3">
    <name type="scientific">Pontibacter aydingkolensis</name>
    <dbReference type="NCBI Taxonomy" id="1911536"/>
    <lineage>
        <taxon>Bacteria</taxon>
        <taxon>Pseudomonadati</taxon>
        <taxon>Bacteroidota</taxon>
        <taxon>Cytophagia</taxon>
        <taxon>Cytophagales</taxon>
        <taxon>Hymenobacteraceae</taxon>
        <taxon>Pontibacter</taxon>
    </lineage>
</organism>
<proteinExistence type="predicted"/>
<dbReference type="Pfam" id="PF07566">
    <property type="entry name" value="DUF1543"/>
    <property type="match status" value="1"/>
</dbReference>
<evidence type="ECO:0000259" key="1">
    <source>
        <dbReference type="Pfam" id="PF07566"/>
    </source>
</evidence>
<name>A0ABS7CZA1_9BACT</name>
<comment type="caution">
    <text evidence="2">The sequence shown here is derived from an EMBL/GenBank/DDBJ whole genome shotgun (WGS) entry which is preliminary data.</text>
</comment>
<accession>A0ABS7CZA1</accession>
<evidence type="ECO:0000313" key="2">
    <source>
        <dbReference type="EMBL" id="MBW7469151.1"/>
    </source>
</evidence>
<evidence type="ECO:0000313" key="3">
    <source>
        <dbReference type="Proteomes" id="UP000813018"/>
    </source>
</evidence>
<dbReference type="EMBL" id="JAHYXK010000028">
    <property type="protein sequence ID" value="MBW7469151.1"/>
    <property type="molecule type" value="Genomic_DNA"/>
</dbReference>
<sequence>MLQPKLFMLMLGGKPPGRNTEQHDMFFGIGETIKDLVPAIKAFWPEAKANLHIDAWREVNHIPGYEISVVPRAAADETEDITIKLFFINLGGYKPGEFDELHYKMLVVAKSMGEASTVARKSAFYKHTGFKGAASHIDDKYGVDVDDLQLVKDMLPEAVKQEYSLLLTPTDEVTEDEIHLGYFQLHKLDYRF</sequence>
<gene>
    <name evidence="2" type="ORF">K0O23_18915</name>
</gene>
<feature type="domain" description="DUF1543" evidence="1">
    <location>
        <begin position="18"/>
        <end position="69"/>
    </location>
</feature>
<keyword evidence="3" id="KW-1185">Reference proteome</keyword>
<protein>
    <submittedName>
        <fullName evidence="2">DUF1543 domain-containing protein</fullName>
    </submittedName>
</protein>
<reference evidence="2 3" key="1">
    <citation type="journal article" date="2016" name="Int. J. Syst. Evol. Microbiol.">
        <title>Pontibacter aydingkolensis sp. nov., isolated from soil of a salt lake.</title>
        <authorList>
            <person name="Osman G."/>
            <person name="Zhang T."/>
            <person name="Lou K."/>
            <person name="Gao Y."/>
            <person name="Chang W."/>
            <person name="Lin Q."/>
            <person name="Yang H.M."/>
            <person name="Huo X.D."/>
            <person name="Wang N."/>
        </authorList>
    </citation>
    <scope>NUCLEOTIDE SEQUENCE [LARGE SCALE GENOMIC DNA]</scope>
    <source>
        <strain evidence="2 3">KACC 19255</strain>
    </source>
</reference>
<dbReference type="InterPro" id="IPR011440">
    <property type="entry name" value="DUF1543"/>
</dbReference>
<dbReference type="Gene3D" id="3.10.20.10">
    <property type="match status" value="2"/>
</dbReference>
<dbReference type="Proteomes" id="UP000813018">
    <property type="component" value="Unassembled WGS sequence"/>
</dbReference>